<dbReference type="RefSeq" id="WP_248733360.1">
    <property type="nucleotide sequence ID" value="NZ_CALBWS010000001.1"/>
</dbReference>
<proteinExistence type="predicted"/>
<evidence type="ECO:0000313" key="4">
    <source>
        <dbReference type="Proteomes" id="UP000838308"/>
    </source>
</evidence>
<keyword evidence="4" id="KW-1185">Reference proteome</keyword>
<feature type="domain" description="XdhC- CoxI" evidence="1">
    <location>
        <begin position="18"/>
        <end position="77"/>
    </location>
</feature>
<dbReference type="Pfam" id="PF13478">
    <property type="entry name" value="XdhC_C"/>
    <property type="match status" value="1"/>
</dbReference>
<dbReference type="InterPro" id="IPR003777">
    <property type="entry name" value="XdhC_CoxI"/>
</dbReference>
<protein>
    <submittedName>
        <fullName evidence="3">Xanthine dehydrogenase subunit A</fullName>
        <ecNumber evidence="3">1.17.1.4</ecNumber>
    </submittedName>
</protein>
<keyword evidence="3" id="KW-0560">Oxidoreductase</keyword>
<accession>A0ABM9EKA4</accession>
<dbReference type="EMBL" id="CALBWS010000001">
    <property type="protein sequence ID" value="CAH2712999.1"/>
    <property type="molecule type" value="Genomic_DNA"/>
</dbReference>
<dbReference type="Gene3D" id="3.40.50.720">
    <property type="entry name" value="NAD(P)-binding Rossmann-like Domain"/>
    <property type="match status" value="1"/>
</dbReference>
<organism evidence="3 4">
    <name type="scientific">Neobacillus rhizosphaerae</name>
    <dbReference type="NCBI Taxonomy" id="2880965"/>
    <lineage>
        <taxon>Bacteria</taxon>
        <taxon>Bacillati</taxon>
        <taxon>Bacillota</taxon>
        <taxon>Bacilli</taxon>
        <taxon>Bacillales</taxon>
        <taxon>Bacillaceae</taxon>
        <taxon>Neobacillus</taxon>
    </lineage>
</organism>
<dbReference type="GO" id="GO:0004854">
    <property type="term" value="F:xanthine dehydrogenase activity"/>
    <property type="evidence" value="ECO:0007669"/>
    <property type="project" value="UniProtKB-EC"/>
</dbReference>
<name>A0ABM9EKA4_9BACI</name>
<dbReference type="InterPro" id="IPR027051">
    <property type="entry name" value="XdhC_Rossmann_dom"/>
</dbReference>
<reference evidence="3" key="1">
    <citation type="submission" date="2022-04" db="EMBL/GenBank/DDBJ databases">
        <authorList>
            <person name="Criscuolo A."/>
        </authorList>
    </citation>
    <scope>NUCLEOTIDE SEQUENCE</scope>
    <source>
        <strain evidence="3">CIP111895</strain>
    </source>
</reference>
<dbReference type="PANTHER" id="PTHR30388:SF6">
    <property type="entry name" value="XANTHINE DEHYDROGENASE SUBUNIT A-RELATED"/>
    <property type="match status" value="1"/>
</dbReference>
<dbReference type="Pfam" id="PF02625">
    <property type="entry name" value="XdhC_CoxI"/>
    <property type="match status" value="1"/>
</dbReference>
<evidence type="ECO:0000259" key="1">
    <source>
        <dbReference type="Pfam" id="PF02625"/>
    </source>
</evidence>
<dbReference type="InterPro" id="IPR052698">
    <property type="entry name" value="MoCofactor_Util/Proc"/>
</dbReference>
<evidence type="ECO:0000259" key="2">
    <source>
        <dbReference type="Pfam" id="PF13478"/>
    </source>
</evidence>
<gene>
    <name evidence="3" type="primary">pucA</name>
    <name evidence="3" type="ORF">BACCIP111895_00132</name>
</gene>
<dbReference type="Proteomes" id="UP000838308">
    <property type="component" value="Unassembled WGS sequence"/>
</dbReference>
<sequence>MEDFYQMLDVMEHPGEKVLATIVRVKGSAYKREGSSMMFFEDGSHAGLLSAGCLETDLAIRAAEVFQKNEAIILQYDMFEEDDMGWGQGAGCNGTIDILLELVTEKLTEDFLLVKRLLDRHKPVIGLKKLDKLGEYVFIEEEGEPFGNWSGPIPVIEFTSKSGIRVEGALTFYQHTYQPKPRLIIFGAGPDARPLVSLAAETGFSVTVCDWREQYCQKQHFPTADRIIVGFPDALLKQISFSPYDFVVIMSHHFQRDQEFLLSLLNKNIRYLGVLGPRKRTKKLLNRDHIPSSIFSPIGAAIGAKGPVEIAVSVMAEMIEVWRKPLHERVELLWTISD</sequence>
<evidence type="ECO:0000313" key="3">
    <source>
        <dbReference type="EMBL" id="CAH2712999.1"/>
    </source>
</evidence>
<feature type="domain" description="XdhC Rossmann" evidence="2">
    <location>
        <begin position="183"/>
        <end position="318"/>
    </location>
</feature>
<dbReference type="EC" id="1.17.1.4" evidence="3"/>
<dbReference type="PANTHER" id="PTHR30388">
    <property type="entry name" value="ALDEHYDE OXIDOREDUCTASE MOLYBDENUM COFACTOR ASSEMBLY PROTEIN"/>
    <property type="match status" value="1"/>
</dbReference>
<comment type="caution">
    <text evidence="3">The sequence shown here is derived from an EMBL/GenBank/DDBJ whole genome shotgun (WGS) entry which is preliminary data.</text>
</comment>